<dbReference type="Proteomes" id="UP000779809">
    <property type="component" value="Unassembled WGS sequence"/>
</dbReference>
<dbReference type="InterPro" id="IPR050708">
    <property type="entry name" value="T6SS_VgrG/RHS"/>
</dbReference>
<dbReference type="AlphaFoldDB" id="A0A932AAA4"/>
<dbReference type="NCBIfam" id="TIGR03696">
    <property type="entry name" value="Rhs_assc_core"/>
    <property type="match status" value="1"/>
</dbReference>
<accession>A0A932AAA4</accession>
<dbReference type="EMBL" id="JACPNR010000011">
    <property type="protein sequence ID" value="MBI2678976.1"/>
    <property type="molecule type" value="Genomic_DNA"/>
</dbReference>
<name>A0A932AAA4_9BACT</name>
<reference evidence="1" key="1">
    <citation type="submission" date="2020-07" db="EMBL/GenBank/DDBJ databases">
        <title>Huge and variable diversity of episymbiotic CPR bacteria and DPANN archaea in groundwater ecosystems.</title>
        <authorList>
            <person name="He C.Y."/>
            <person name="Keren R."/>
            <person name="Whittaker M."/>
            <person name="Farag I.F."/>
            <person name="Doudna J."/>
            <person name="Cate J.H.D."/>
            <person name="Banfield J.F."/>
        </authorList>
    </citation>
    <scope>NUCLEOTIDE SEQUENCE</scope>
    <source>
        <strain evidence="1">NC_groundwater_580_Pr5_B-0.1um_64_19</strain>
    </source>
</reference>
<evidence type="ECO:0000313" key="1">
    <source>
        <dbReference type="EMBL" id="MBI2678976.1"/>
    </source>
</evidence>
<organism evidence="1 2">
    <name type="scientific">Candidatus Korobacter versatilis</name>
    <dbReference type="NCBI Taxonomy" id="658062"/>
    <lineage>
        <taxon>Bacteria</taxon>
        <taxon>Pseudomonadati</taxon>
        <taxon>Acidobacteriota</taxon>
        <taxon>Terriglobia</taxon>
        <taxon>Terriglobales</taxon>
        <taxon>Candidatus Korobacteraceae</taxon>
        <taxon>Candidatus Korobacter</taxon>
    </lineage>
</organism>
<proteinExistence type="predicted"/>
<dbReference type="PANTHER" id="PTHR32305">
    <property type="match status" value="1"/>
</dbReference>
<comment type="caution">
    <text evidence="1">The sequence shown here is derived from an EMBL/GenBank/DDBJ whole genome shotgun (WGS) entry which is preliminary data.</text>
</comment>
<sequence length="330" mass="34881">MRQLTNTAGAITDTYAYDAFGNLIEQTGTTPNLYLYAGEQFDPDLGLYYNRARYLDVRNGRFWGMDILEGDPQAPISLHRYLYAGDNPANATDPTGKEIEETITAATELGLIGTALGASISAGIAITSGIGFLDNIPRDAFRKPPDGKVIGFQTGWAPSGALSKSNNPFLVGLALGLQFSAAIGGVDLVWKNGSDSAWLYGFAGATSGINVSAKGNPLTNGTSSPYDLFGVLGNSAAYSGYVWNLENITDYTDTFYCVSVTPRIRAAFPNAPFQVGGTVCTGEKAPGKEATYTYTTAASPISKDGGTALQFGITHYWYVGTIDLTGSGKP</sequence>
<evidence type="ECO:0000313" key="2">
    <source>
        <dbReference type="Proteomes" id="UP000779809"/>
    </source>
</evidence>
<protein>
    <submittedName>
        <fullName evidence="1">RHS repeat-associated core domain-containing protein</fullName>
    </submittedName>
</protein>
<gene>
    <name evidence="1" type="ORF">HYX28_09360</name>
</gene>
<dbReference type="PANTHER" id="PTHR32305:SF15">
    <property type="entry name" value="PROTEIN RHSA-RELATED"/>
    <property type="match status" value="1"/>
</dbReference>
<dbReference type="Gene3D" id="2.180.10.10">
    <property type="entry name" value="RHS repeat-associated core"/>
    <property type="match status" value="1"/>
</dbReference>
<dbReference type="InterPro" id="IPR022385">
    <property type="entry name" value="Rhs_assc_core"/>
</dbReference>